<dbReference type="EMBL" id="MN739718">
    <property type="protein sequence ID" value="QHT22656.1"/>
    <property type="molecule type" value="Genomic_DNA"/>
</dbReference>
<sequence>MNDDKIKSFFYTLFSRNIICLFVYKSTTFIISTDYKDAYDILYGHKNNVDMELSFVSNFFIIDKIISICLENDWTLDEIFCGKLIEINDIDFLNISNLHL</sequence>
<evidence type="ECO:0000313" key="1">
    <source>
        <dbReference type="EMBL" id="QHT22656.1"/>
    </source>
</evidence>
<dbReference type="AlphaFoldDB" id="A0A6C0E0K1"/>
<protein>
    <submittedName>
        <fullName evidence="1">Uncharacterized protein</fullName>
    </submittedName>
</protein>
<accession>A0A6C0E0K1</accession>
<reference evidence="1" key="1">
    <citation type="journal article" date="2020" name="Nature">
        <title>Giant virus diversity and host interactions through global metagenomics.</title>
        <authorList>
            <person name="Schulz F."/>
            <person name="Roux S."/>
            <person name="Paez-Espino D."/>
            <person name="Jungbluth S."/>
            <person name="Walsh D.A."/>
            <person name="Denef V.J."/>
            <person name="McMahon K.D."/>
            <person name="Konstantinidis K.T."/>
            <person name="Eloe-Fadrosh E.A."/>
            <person name="Kyrpides N.C."/>
            <person name="Woyke T."/>
        </authorList>
    </citation>
    <scope>NUCLEOTIDE SEQUENCE</scope>
    <source>
        <strain evidence="1">GVMAG-M-3300023179-111</strain>
    </source>
</reference>
<proteinExistence type="predicted"/>
<name>A0A6C0E0K1_9ZZZZ</name>
<organism evidence="1">
    <name type="scientific">viral metagenome</name>
    <dbReference type="NCBI Taxonomy" id="1070528"/>
    <lineage>
        <taxon>unclassified sequences</taxon>
        <taxon>metagenomes</taxon>
        <taxon>organismal metagenomes</taxon>
    </lineage>
</organism>